<gene>
    <name evidence="2" type="ORF">GC105_15820</name>
</gene>
<dbReference type="GO" id="GO:0016020">
    <property type="term" value="C:membrane"/>
    <property type="evidence" value="ECO:0007669"/>
    <property type="project" value="InterPro"/>
</dbReference>
<evidence type="ECO:0000256" key="1">
    <source>
        <dbReference type="SAM" id="Phobius"/>
    </source>
</evidence>
<evidence type="ECO:0000313" key="3">
    <source>
        <dbReference type="Proteomes" id="UP000440004"/>
    </source>
</evidence>
<feature type="transmembrane region" description="Helical" evidence="1">
    <location>
        <begin position="126"/>
        <end position="144"/>
    </location>
</feature>
<feature type="transmembrane region" description="Helical" evidence="1">
    <location>
        <begin position="189"/>
        <end position="215"/>
    </location>
</feature>
<keyword evidence="3" id="KW-1185">Reference proteome</keyword>
<proteinExistence type="predicted"/>
<organism evidence="2 3">
    <name type="scientific">Alkalibaculum sporogenes</name>
    <dbReference type="NCBI Taxonomy" id="2655001"/>
    <lineage>
        <taxon>Bacteria</taxon>
        <taxon>Bacillati</taxon>
        <taxon>Bacillota</taxon>
        <taxon>Clostridia</taxon>
        <taxon>Eubacteriales</taxon>
        <taxon>Eubacteriaceae</taxon>
        <taxon>Alkalibaculum</taxon>
    </lineage>
</organism>
<keyword evidence="1" id="KW-1133">Transmembrane helix</keyword>
<feature type="transmembrane region" description="Helical" evidence="1">
    <location>
        <begin position="36"/>
        <end position="52"/>
    </location>
</feature>
<dbReference type="Proteomes" id="UP000440004">
    <property type="component" value="Unassembled WGS sequence"/>
</dbReference>
<keyword evidence="1" id="KW-0812">Transmembrane</keyword>
<reference evidence="2 3" key="1">
    <citation type="submission" date="2019-10" db="EMBL/GenBank/DDBJ databases">
        <title>Alkalibaculum tamaniensis sp.nov., a new alkaliphilic acetogen, isolated on methoxylated aromatics from a mud volcano.</title>
        <authorList>
            <person name="Khomyakova M.A."/>
            <person name="Merkel A.Y."/>
            <person name="Bonch-Osmolovskaya E.A."/>
            <person name="Slobodkin A.I."/>
        </authorList>
    </citation>
    <scope>NUCLEOTIDE SEQUENCE [LARGE SCALE GENOMIC DNA]</scope>
    <source>
        <strain evidence="2 3">M08DMB</strain>
    </source>
</reference>
<dbReference type="Pfam" id="PF07155">
    <property type="entry name" value="ECF-ribofla_trS"/>
    <property type="match status" value="1"/>
</dbReference>
<dbReference type="Gene3D" id="1.10.1760.20">
    <property type="match status" value="1"/>
</dbReference>
<feature type="transmembrane region" description="Helical" evidence="1">
    <location>
        <begin position="64"/>
        <end position="84"/>
    </location>
</feature>
<keyword evidence="1" id="KW-0472">Membrane</keyword>
<dbReference type="AlphaFoldDB" id="A0A6A7KCV1"/>
<name>A0A6A7KCV1_9FIRM</name>
<dbReference type="EMBL" id="WHNX01000049">
    <property type="protein sequence ID" value="MPW27236.1"/>
    <property type="molecule type" value="Genomic_DNA"/>
</dbReference>
<evidence type="ECO:0000313" key="2">
    <source>
        <dbReference type="EMBL" id="MPW27236.1"/>
    </source>
</evidence>
<feature type="transmembrane region" description="Helical" evidence="1">
    <location>
        <begin position="156"/>
        <end position="177"/>
    </location>
</feature>
<feature type="transmembrane region" description="Helical" evidence="1">
    <location>
        <begin position="7"/>
        <end position="30"/>
    </location>
</feature>
<sequence length="232" mass="25939">MSVKSRRLLIIAEPVVMLLTPILLVFTTIYDIEQTALLSSLIIIFAMVPFFARFELSKPKPRDIVPLVVLSVIAALGRVAFAPIPHFKPVSAIVIVSGLSFGPQAGFMTGALSALASNMFFGQGPWTPWQMFTWGLVGYLAGLLKKTFLFKKPIFIYIYGFLSGFMFGWIMNIWYIIGFIKPITSTTVVGAYIASFYFDVTHAVATVVFLIPILIPWQKKLNRIKLKFGLME</sequence>
<comment type="caution">
    <text evidence="2">The sequence shown here is derived from an EMBL/GenBank/DDBJ whole genome shotgun (WGS) entry which is preliminary data.</text>
</comment>
<dbReference type="InterPro" id="IPR009825">
    <property type="entry name" value="ECF_substrate-spec-like"/>
</dbReference>
<protein>
    <submittedName>
        <fullName evidence="2">ECF transporter S component</fullName>
    </submittedName>
</protein>
<accession>A0A6A7KCV1</accession>
<dbReference type="RefSeq" id="WP_152806771.1">
    <property type="nucleotide sequence ID" value="NZ_WHNX01000049.1"/>
</dbReference>